<feature type="transmembrane region" description="Helical" evidence="8">
    <location>
        <begin position="355"/>
        <end position="374"/>
    </location>
</feature>
<keyword evidence="6 8" id="KW-1133">Transmembrane helix</keyword>
<dbReference type="PANTHER" id="PTHR33908:SF11">
    <property type="entry name" value="MEMBRANE PROTEIN"/>
    <property type="match status" value="1"/>
</dbReference>
<feature type="transmembrane region" description="Helical" evidence="8">
    <location>
        <begin position="302"/>
        <end position="321"/>
    </location>
</feature>
<evidence type="ECO:0000259" key="9">
    <source>
        <dbReference type="Pfam" id="PF13231"/>
    </source>
</evidence>
<organism evidence="10 11">
    <name type="scientific">Verrucosispora sioxanthis</name>
    <dbReference type="NCBI Taxonomy" id="2499994"/>
    <lineage>
        <taxon>Bacteria</taxon>
        <taxon>Bacillati</taxon>
        <taxon>Actinomycetota</taxon>
        <taxon>Actinomycetes</taxon>
        <taxon>Micromonosporales</taxon>
        <taxon>Micromonosporaceae</taxon>
        <taxon>Micromonospora</taxon>
    </lineage>
</organism>
<dbReference type="GO" id="GO:0016763">
    <property type="term" value="F:pentosyltransferase activity"/>
    <property type="evidence" value="ECO:0007669"/>
    <property type="project" value="TreeGrafter"/>
</dbReference>
<feature type="transmembrane region" description="Helical" evidence="8">
    <location>
        <begin position="328"/>
        <end position="349"/>
    </location>
</feature>
<evidence type="ECO:0000256" key="5">
    <source>
        <dbReference type="ARBA" id="ARBA00022692"/>
    </source>
</evidence>
<feature type="transmembrane region" description="Helical" evidence="8">
    <location>
        <begin position="133"/>
        <end position="152"/>
    </location>
</feature>
<evidence type="ECO:0000256" key="7">
    <source>
        <dbReference type="ARBA" id="ARBA00023136"/>
    </source>
</evidence>
<evidence type="ECO:0000256" key="6">
    <source>
        <dbReference type="ARBA" id="ARBA00022989"/>
    </source>
</evidence>
<name>A0A6M1L1K6_9ACTN</name>
<evidence type="ECO:0000256" key="2">
    <source>
        <dbReference type="ARBA" id="ARBA00022475"/>
    </source>
</evidence>
<dbReference type="AlphaFoldDB" id="A0A6M1L1K6"/>
<evidence type="ECO:0000256" key="3">
    <source>
        <dbReference type="ARBA" id="ARBA00022676"/>
    </source>
</evidence>
<comment type="subcellular location">
    <subcellularLocation>
        <location evidence="1">Cell membrane</location>
        <topology evidence="1">Multi-pass membrane protein</topology>
    </subcellularLocation>
</comment>
<keyword evidence="2" id="KW-1003">Cell membrane</keyword>
<proteinExistence type="predicted"/>
<reference evidence="10 11" key="1">
    <citation type="submission" date="2020-02" db="EMBL/GenBank/DDBJ databases">
        <title>Draft Genome Sequence of Verrucosispora sp. Strain CWR15, Isolated from Gulf of Mexico Sponge.</title>
        <authorList>
            <person name="Kennedy S.J."/>
            <person name="Cella E."/>
            <person name="Azarian T."/>
            <person name="Baker B.J."/>
            <person name="Shaw L.N."/>
        </authorList>
    </citation>
    <scope>NUCLEOTIDE SEQUENCE [LARGE SCALE GENOMIC DNA]</scope>
    <source>
        <strain evidence="10 11">CWR15</strain>
    </source>
</reference>
<dbReference type="PANTHER" id="PTHR33908">
    <property type="entry name" value="MANNOSYLTRANSFERASE YKCB-RELATED"/>
    <property type="match status" value="1"/>
</dbReference>
<keyword evidence="7 8" id="KW-0472">Membrane</keyword>
<evidence type="ECO:0000256" key="1">
    <source>
        <dbReference type="ARBA" id="ARBA00004651"/>
    </source>
</evidence>
<evidence type="ECO:0000313" key="10">
    <source>
        <dbReference type="EMBL" id="NGM12071.1"/>
    </source>
</evidence>
<keyword evidence="11" id="KW-1185">Reference proteome</keyword>
<accession>A0A6M1L1K6</accession>
<feature type="transmembrane region" description="Helical" evidence="8">
    <location>
        <begin position="190"/>
        <end position="217"/>
    </location>
</feature>
<sequence>MAAAAPAQSRYGRQTASGAAPSIVKALGRLPYWSLAGIIVGFGAVLRIRQWTFGRSFWSDELYVAHNLRERSYLELLEPLAFSQSAPPGWLWLERLSLQLFGPPEQSMRLVPLLFGLALLPLVGWLGRRLMPPLTALTALLLVAIAPFLIAYSNELKPYSAEAFCVTLLVGTALLLTRRNRLTRRSGIEFWGIALVTSVLSIMAIPVAAALGVLIGLHTLVSPGQRWVQRVRELGRFLLPTPIWIIAALWIYVAVLAPGQNDAHLQAYWLGKAIYPYQPLTNVPATLDWLGSTYRSLARVPFVSWSAWIVVPLLVTGAVLWWRRVAALAVLILVTPLMVGLVGAAASVYPFTGRLALYTVPALLMLASLAVAAPDARHGVPSRVRRALGAALVIALAAPQLALDVTASTRPQHAFPQGGGANVADYRTALRHLSDERRPDDLFLATRLSWNSQSYYGPPADGYVAPAPPTGCPQRTVAELLAGRSRVWLFQITDWEEIENRDVIVRLGSRGGAVTERVFRGARLVRIDLPADVTVGADVCLVAPPDGAAVR</sequence>
<feature type="transmembrane region" description="Helical" evidence="8">
    <location>
        <begin position="30"/>
        <end position="48"/>
    </location>
</feature>
<dbReference type="Proteomes" id="UP000478148">
    <property type="component" value="Unassembled WGS sequence"/>
</dbReference>
<keyword evidence="5 8" id="KW-0812">Transmembrane</keyword>
<feature type="domain" description="Glycosyltransferase RgtA/B/C/D-like" evidence="9">
    <location>
        <begin position="86"/>
        <end position="229"/>
    </location>
</feature>
<feature type="transmembrane region" description="Helical" evidence="8">
    <location>
        <begin position="159"/>
        <end position="178"/>
    </location>
</feature>
<gene>
    <name evidence="10" type="ORF">ENC19_04950</name>
</gene>
<feature type="transmembrane region" description="Helical" evidence="8">
    <location>
        <begin position="237"/>
        <end position="257"/>
    </location>
</feature>
<feature type="transmembrane region" description="Helical" evidence="8">
    <location>
        <begin position="110"/>
        <end position="127"/>
    </location>
</feature>
<keyword evidence="4" id="KW-0808">Transferase</keyword>
<keyword evidence="3" id="KW-0328">Glycosyltransferase</keyword>
<protein>
    <recommendedName>
        <fullName evidence="9">Glycosyltransferase RgtA/B/C/D-like domain-containing protein</fullName>
    </recommendedName>
</protein>
<evidence type="ECO:0000313" key="11">
    <source>
        <dbReference type="Proteomes" id="UP000478148"/>
    </source>
</evidence>
<dbReference type="GO" id="GO:0005886">
    <property type="term" value="C:plasma membrane"/>
    <property type="evidence" value="ECO:0007669"/>
    <property type="project" value="UniProtKB-SubCell"/>
</dbReference>
<dbReference type="Pfam" id="PF13231">
    <property type="entry name" value="PMT_2"/>
    <property type="match status" value="1"/>
</dbReference>
<dbReference type="EMBL" id="SAIY01000001">
    <property type="protein sequence ID" value="NGM12071.1"/>
    <property type="molecule type" value="Genomic_DNA"/>
</dbReference>
<evidence type="ECO:0000256" key="8">
    <source>
        <dbReference type="SAM" id="Phobius"/>
    </source>
</evidence>
<evidence type="ECO:0000256" key="4">
    <source>
        <dbReference type="ARBA" id="ARBA00022679"/>
    </source>
</evidence>
<dbReference type="InterPro" id="IPR038731">
    <property type="entry name" value="RgtA/B/C-like"/>
</dbReference>
<comment type="caution">
    <text evidence="10">The sequence shown here is derived from an EMBL/GenBank/DDBJ whole genome shotgun (WGS) entry which is preliminary data.</text>
</comment>
<dbReference type="GO" id="GO:0009103">
    <property type="term" value="P:lipopolysaccharide biosynthetic process"/>
    <property type="evidence" value="ECO:0007669"/>
    <property type="project" value="UniProtKB-ARBA"/>
</dbReference>
<dbReference type="InterPro" id="IPR050297">
    <property type="entry name" value="LipidA_mod_glycosyltrf_83"/>
</dbReference>